<dbReference type="Proteomes" id="UP000724874">
    <property type="component" value="Unassembled WGS sequence"/>
</dbReference>
<evidence type="ECO:0000313" key="3">
    <source>
        <dbReference type="EMBL" id="KAF8902939.1"/>
    </source>
</evidence>
<accession>A0A9P5NQK4</accession>
<keyword evidence="4" id="KW-1185">Reference proteome</keyword>
<gene>
    <name evidence="3" type="ORF">CPB84DRAFT_1846069</name>
</gene>
<dbReference type="AlphaFoldDB" id="A0A9P5NQK4"/>
<sequence length="146" mass="15361">MSLASSLFFWLPGFLNIQASVVNLLITFCPGGASAAPAHSSSPVKDSVPKTSTALQVNAHTSKAAPIPPATPEAVEPKPPPRLLLRLPPPSNSAQAFSSVNNATHLLLNQPNQLSRVACFTSTGAVLAGIFERPEQPIQFILTRIS</sequence>
<evidence type="ECO:0000313" key="4">
    <source>
        <dbReference type="Proteomes" id="UP000724874"/>
    </source>
</evidence>
<dbReference type="EMBL" id="JADNYJ010000033">
    <property type="protein sequence ID" value="KAF8902939.1"/>
    <property type="molecule type" value="Genomic_DNA"/>
</dbReference>
<feature type="chain" id="PRO_5040356045" evidence="2">
    <location>
        <begin position="36"/>
        <end position="146"/>
    </location>
</feature>
<proteinExistence type="predicted"/>
<protein>
    <submittedName>
        <fullName evidence="3">Uncharacterized protein</fullName>
    </submittedName>
</protein>
<feature type="compositionally biased region" description="Pro residues" evidence="1">
    <location>
        <begin position="66"/>
        <end position="81"/>
    </location>
</feature>
<comment type="caution">
    <text evidence="3">The sequence shown here is derived from an EMBL/GenBank/DDBJ whole genome shotgun (WGS) entry which is preliminary data.</text>
</comment>
<feature type="region of interest" description="Disordered" evidence="1">
    <location>
        <begin position="60"/>
        <end position="81"/>
    </location>
</feature>
<evidence type="ECO:0000256" key="2">
    <source>
        <dbReference type="SAM" id="SignalP"/>
    </source>
</evidence>
<feature type="signal peptide" evidence="2">
    <location>
        <begin position="1"/>
        <end position="35"/>
    </location>
</feature>
<organism evidence="3 4">
    <name type="scientific">Gymnopilus junonius</name>
    <name type="common">Spectacular rustgill mushroom</name>
    <name type="synonym">Gymnopilus spectabilis subsp. junonius</name>
    <dbReference type="NCBI Taxonomy" id="109634"/>
    <lineage>
        <taxon>Eukaryota</taxon>
        <taxon>Fungi</taxon>
        <taxon>Dikarya</taxon>
        <taxon>Basidiomycota</taxon>
        <taxon>Agaricomycotina</taxon>
        <taxon>Agaricomycetes</taxon>
        <taxon>Agaricomycetidae</taxon>
        <taxon>Agaricales</taxon>
        <taxon>Agaricineae</taxon>
        <taxon>Hymenogastraceae</taxon>
        <taxon>Gymnopilus</taxon>
    </lineage>
</organism>
<reference evidence="3" key="1">
    <citation type="submission" date="2020-11" db="EMBL/GenBank/DDBJ databases">
        <authorList>
            <consortium name="DOE Joint Genome Institute"/>
            <person name="Ahrendt S."/>
            <person name="Riley R."/>
            <person name="Andreopoulos W."/>
            <person name="LaButti K."/>
            <person name="Pangilinan J."/>
            <person name="Ruiz-duenas F.J."/>
            <person name="Barrasa J.M."/>
            <person name="Sanchez-Garcia M."/>
            <person name="Camarero S."/>
            <person name="Miyauchi S."/>
            <person name="Serrano A."/>
            <person name="Linde D."/>
            <person name="Babiker R."/>
            <person name="Drula E."/>
            <person name="Ayuso-Fernandez I."/>
            <person name="Pacheco R."/>
            <person name="Padilla G."/>
            <person name="Ferreira P."/>
            <person name="Barriuso J."/>
            <person name="Kellner H."/>
            <person name="Castanera R."/>
            <person name="Alfaro M."/>
            <person name="Ramirez L."/>
            <person name="Pisabarro A.G."/>
            <person name="Kuo A."/>
            <person name="Tritt A."/>
            <person name="Lipzen A."/>
            <person name="He G."/>
            <person name="Yan M."/>
            <person name="Ng V."/>
            <person name="Cullen D."/>
            <person name="Martin F."/>
            <person name="Rosso M.-N."/>
            <person name="Henrissat B."/>
            <person name="Hibbett D."/>
            <person name="Martinez A.T."/>
            <person name="Grigoriev I.V."/>
        </authorList>
    </citation>
    <scope>NUCLEOTIDE SEQUENCE</scope>
    <source>
        <strain evidence="3">AH 44721</strain>
    </source>
</reference>
<evidence type="ECO:0000256" key="1">
    <source>
        <dbReference type="SAM" id="MobiDB-lite"/>
    </source>
</evidence>
<name>A0A9P5NQK4_GYMJU</name>
<keyword evidence="2" id="KW-0732">Signal</keyword>